<evidence type="ECO:0000256" key="3">
    <source>
        <dbReference type="ARBA" id="ARBA00022448"/>
    </source>
</evidence>
<keyword evidence="3" id="KW-0813">Transport</keyword>
<comment type="subcellular location">
    <subcellularLocation>
        <location evidence="1">Nucleus</location>
        <location evidence="1">Nuclear pore complex</location>
    </subcellularLocation>
</comment>
<dbReference type="GO" id="GO:0006606">
    <property type="term" value="P:protein import into nucleus"/>
    <property type="evidence" value="ECO:0007669"/>
    <property type="project" value="TreeGrafter"/>
</dbReference>
<organism evidence="11 12">
    <name type="scientific">Thamnocephalis sphaerospora</name>
    <dbReference type="NCBI Taxonomy" id="78915"/>
    <lineage>
        <taxon>Eukaryota</taxon>
        <taxon>Fungi</taxon>
        <taxon>Fungi incertae sedis</taxon>
        <taxon>Zoopagomycota</taxon>
        <taxon>Zoopagomycotina</taxon>
        <taxon>Zoopagomycetes</taxon>
        <taxon>Zoopagales</taxon>
        <taxon>Sigmoideomycetaceae</taxon>
        <taxon>Thamnocephalis</taxon>
    </lineage>
</organism>
<dbReference type="GO" id="GO:0017056">
    <property type="term" value="F:structural constituent of nuclear pore"/>
    <property type="evidence" value="ECO:0007669"/>
    <property type="project" value="InterPro"/>
</dbReference>
<dbReference type="GO" id="GO:0000973">
    <property type="term" value="P:post-transcriptional tethering of RNA polymerase II gene DNA at nuclear periphery"/>
    <property type="evidence" value="ECO:0007669"/>
    <property type="project" value="TreeGrafter"/>
</dbReference>
<dbReference type="InterPro" id="IPR037665">
    <property type="entry name" value="Nucleoporin_S59-like"/>
</dbReference>
<dbReference type="InterPro" id="IPR036903">
    <property type="entry name" value="Nup98_auto-Pept-S59_dom_sf"/>
</dbReference>
<protein>
    <submittedName>
        <fullName evidence="11">Nucleoporin autopeptidase-domain-containing protein</fullName>
    </submittedName>
</protein>
<evidence type="ECO:0000256" key="8">
    <source>
        <dbReference type="ARBA" id="ARBA00023132"/>
    </source>
</evidence>
<dbReference type="FunFam" id="3.30.1610.10:FF:000003">
    <property type="entry name" value="Nucleoporin SONB, putative"/>
    <property type="match status" value="1"/>
</dbReference>
<dbReference type="OrthoDB" id="3797628at2759"/>
<evidence type="ECO:0000256" key="4">
    <source>
        <dbReference type="ARBA" id="ARBA00022737"/>
    </source>
</evidence>
<keyword evidence="4" id="KW-0677">Repeat</keyword>
<evidence type="ECO:0000313" key="11">
    <source>
        <dbReference type="EMBL" id="RKP08221.1"/>
    </source>
</evidence>
<keyword evidence="6" id="KW-0653">Protein transport</keyword>
<dbReference type="PANTHER" id="PTHR23198">
    <property type="entry name" value="NUCLEOPORIN"/>
    <property type="match status" value="1"/>
</dbReference>
<dbReference type="Proteomes" id="UP000271241">
    <property type="component" value="Unassembled WGS sequence"/>
</dbReference>
<gene>
    <name evidence="11" type="ORF">THASP1DRAFT_3620</name>
</gene>
<name>A0A4P9XRT2_9FUNG</name>
<evidence type="ECO:0000256" key="6">
    <source>
        <dbReference type="ARBA" id="ARBA00022927"/>
    </source>
</evidence>
<dbReference type="PROSITE" id="PS51434">
    <property type="entry name" value="NUP_C"/>
    <property type="match status" value="1"/>
</dbReference>
<dbReference type="GO" id="GO:0003723">
    <property type="term" value="F:RNA binding"/>
    <property type="evidence" value="ECO:0007669"/>
    <property type="project" value="TreeGrafter"/>
</dbReference>
<evidence type="ECO:0000259" key="10">
    <source>
        <dbReference type="PROSITE" id="PS51434"/>
    </source>
</evidence>
<keyword evidence="9" id="KW-0539">Nucleus</keyword>
<sequence>DYWTFPSYDELRKMTHQQLKAVDDFEVGRNGFGKVRFRRPVDLTVFGSLSAIAGHVVIFDRRMCTVYPDEATKHEVGHGLNVPAQITLEQCWVFDKATRRAIVDPSNPRYQQQIKRLKSVPETEFVEFDANTGVWVFRVEH</sequence>
<keyword evidence="7" id="KW-0811">Translocation</keyword>
<dbReference type="GO" id="GO:0008139">
    <property type="term" value="F:nuclear localization sequence binding"/>
    <property type="evidence" value="ECO:0007669"/>
    <property type="project" value="TreeGrafter"/>
</dbReference>
<evidence type="ECO:0000256" key="2">
    <source>
        <dbReference type="ARBA" id="ARBA00008926"/>
    </source>
</evidence>
<dbReference type="STRING" id="78915.A0A4P9XRT2"/>
<dbReference type="GO" id="GO:0051028">
    <property type="term" value="P:mRNA transport"/>
    <property type="evidence" value="ECO:0007669"/>
    <property type="project" value="UniProtKB-KW"/>
</dbReference>
<evidence type="ECO:0000313" key="12">
    <source>
        <dbReference type="Proteomes" id="UP000271241"/>
    </source>
</evidence>
<evidence type="ECO:0000256" key="9">
    <source>
        <dbReference type="ARBA" id="ARBA00023242"/>
    </source>
</evidence>
<evidence type="ECO:0000256" key="7">
    <source>
        <dbReference type="ARBA" id="ARBA00023010"/>
    </source>
</evidence>
<dbReference type="GO" id="GO:0034398">
    <property type="term" value="P:telomere tethering at nuclear periphery"/>
    <property type="evidence" value="ECO:0007669"/>
    <property type="project" value="TreeGrafter"/>
</dbReference>
<feature type="non-terminal residue" evidence="11">
    <location>
        <position position="141"/>
    </location>
</feature>
<dbReference type="GO" id="GO:0006405">
    <property type="term" value="P:RNA export from nucleus"/>
    <property type="evidence" value="ECO:0007669"/>
    <property type="project" value="TreeGrafter"/>
</dbReference>
<evidence type="ECO:0000256" key="5">
    <source>
        <dbReference type="ARBA" id="ARBA00022816"/>
    </source>
</evidence>
<feature type="non-terminal residue" evidence="11">
    <location>
        <position position="1"/>
    </location>
</feature>
<proteinExistence type="inferred from homology"/>
<dbReference type="AlphaFoldDB" id="A0A4P9XRT2"/>
<feature type="domain" description="Peptidase S59" evidence="10">
    <location>
        <begin position="1"/>
        <end position="141"/>
    </location>
</feature>
<keyword evidence="12" id="KW-1185">Reference proteome</keyword>
<dbReference type="InterPro" id="IPR007230">
    <property type="entry name" value="Nup98_auto-Pept-S59_dom"/>
</dbReference>
<dbReference type="GO" id="GO:0044614">
    <property type="term" value="C:nuclear pore cytoplasmic filaments"/>
    <property type="evidence" value="ECO:0007669"/>
    <property type="project" value="TreeGrafter"/>
</dbReference>
<dbReference type="EMBL" id="KZ992624">
    <property type="protein sequence ID" value="RKP08221.1"/>
    <property type="molecule type" value="Genomic_DNA"/>
</dbReference>
<dbReference type="Gene3D" id="3.30.1610.10">
    <property type="entry name" value="Peptidase S59, nucleoporin"/>
    <property type="match status" value="1"/>
</dbReference>
<accession>A0A4P9XRT2</accession>
<reference evidence="12" key="1">
    <citation type="journal article" date="2018" name="Nat. Microbiol.">
        <title>Leveraging single-cell genomics to expand the fungal tree of life.</title>
        <authorList>
            <person name="Ahrendt S.R."/>
            <person name="Quandt C.A."/>
            <person name="Ciobanu D."/>
            <person name="Clum A."/>
            <person name="Salamov A."/>
            <person name="Andreopoulos B."/>
            <person name="Cheng J.F."/>
            <person name="Woyke T."/>
            <person name="Pelin A."/>
            <person name="Henrissat B."/>
            <person name="Reynolds N.K."/>
            <person name="Benny G.L."/>
            <person name="Smith M.E."/>
            <person name="James T.Y."/>
            <person name="Grigoriev I.V."/>
        </authorList>
    </citation>
    <scope>NUCLEOTIDE SEQUENCE [LARGE SCALE GENOMIC DNA]</scope>
    <source>
        <strain evidence="12">RSA 1356</strain>
    </source>
</reference>
<comment type="similarity">
    <text evidence="2">Belongs to the nucleoporin GLFG family.</text>
</comment>
<keyword evidence="5" id="KW-0509">mRNA transport</keyword>
<evidence type="ECO:0000256" key="1">
    <source>
        <dbReference type="ARBA" id="ARBA00004567"/>
    </source>
</evidence>
<dbReference type="Pfam" id="PF04096">
    <property type="entry name" value="Nucleoporin2"/>
    <property type="match status" value="1"/>
</dbReference>
<keyword evidence="8" id="KW-0906">Nuclear pore complex</keyword>
<dbReference type="SUPFAM" id="SSF82215">
    <property type="entry name" value="C-terminal autoproteolytic domain of nucleoporin nup98"/>
    <property type="match status" value="1"/>
</dbReference>
<dbReference type="PANTHER" id="PTHR23198:SF6">
    <property type="entry name" value="NUCLEAR PORE COMPLEX PROTEIN NUP98-NUP96"/>
    <property type="match status" value="1"/>
</dbReference>